<comment type="subcellular location">
    <subcellularLocation>
        <location evidence="1">Cell membrane</location>
        <topology evidence="1">Multi-pass membrane protein</topology>
    </subcellularLocation>
</comment>
<evidence type="ECO:0000256" key="5">
    <source>
        <dbReference type="ARBA" id="ARBA00022692"/>
    </source>
</evidence>
<reference evidence="9 10" key="1">
    <citation type="submission" date="2007-03" db="EMBL/GenBank/DDBJ databases">
        <authorList>
            <person name="Heidelberg J."/>
        </authorList>
    </citation>
    <scope>NUCLEOTIDE SEQUENCE [LARGE SCALE GENOMIC DNA]</scope>
    <source>
        <strain evidence="10">ATCC 39541 / Classical Ogawa 395 / O395</strain>
    </source>
</reference>
<evidence type="ECO:0000256" key="1">
    <source>
        <dbReference type="ARBA" id="ARBA00004651"/>
    </source>
</evidence>
<evidence type="ECO:0000256" key="7">
    <source>
        <dbReference type="ARBA" id="ARBA00023136"/>
    </source>
</evidence>
<dbReference type="GO" id="GO:0015556">
    <property type="term" value="F:C4-dicarboxylate transmembrane transporter activity"/>
    <property type="evidence" value="ECO:0007669"/>
    <property type="project" value="InterPro"/>
</dbReference>
<feature type="transmembrane region" description="Helical" evidence="8">
    <location>
        <begin position="162"/>
        <end position="180"/>
    </location>
</feature>
<feature type="transmembrane region" description="Helical" evidence="8">
    <location>
        <begin position="80"/>
        <end position="99"/>
    </location>
</feature>
<evidence type="ECO:0000256" key="6">
    <source>
        <dbReference type="ARBA" id="ARBA00022989"/>
    </source>
</evidence>
<dbReference type="Pfam" id="PF03606">
    <property type="entry name" value="DcuC"/>
    <property type="match status" value="1"/>
</dbReference>
<evidence type="ECO:0000256" key="4">
    <source>
        <dbReference type="ARBA" id="ARBA00022475"/>
    </source>
</evidence>
<dbReference type="KEGG" id="vcr:VC395_A0647"/>
<feature type="transmembrane region" description="Helical" evidence="8">
    <location>
        <begin position="5"/>
        <end position="23"/>
    </location>
</feature>
<dbReference type="eggNOG" id="COG3069">
    <property type="taxonomic scope" value="Bacteria"/>
</dbReference>
<evidence type="ECO:0000256" key="2">
    <source>
        <dbReference type="ARBA" id="ARBA00005275"/>
    </source>
</evidence>
<sequence>MEIAMLELLIGLVVTFAVGYFIVKGYKPAGILLTAGILLLILTGILGHKVLPGQMESTGNLLTDAMEYVKYMLQNRGGGLGMQIMLLCGFASYMTHIGANNVVVKQFSKPLSFIKSPYILLVAAYLVACLMSLAVSSATGLGVLLMATLFPMMTAMGISRPAAVAVCASPAAIILSPTSGDVVIAAEKSGLPLHVFAVETVLPVSICAIIVMAAAAYFWNQYLDKKDNTPMEKVDLSEMEVKSPAYYAVLPFLPIIGVFVFNGETLPGITLDIYTIVVLSIFIGVLVDYITKRFNGKQTLEDLEACYEGMADAFKGVVMLLVAAGVFAQGLMSIGAIDNLLHLAEVAGAGGIALMLILTGLTVAAAIATGSGNAPFYAFVELAPSLAAKMGLNPAFLIIPMLQASNLGRTISPVSGVVVATAGMGKISPFEVVKRTSVPVLLGLVTVIIGTMVLVPMHA</sequence>
<evidence type="ECO:0000313" key="10">
    <source>
        <dbReference type="Proteomes" id="UP000000249"/>
    </source>
</evidence>
<dbReference type="NCBIfam" id="TIGR00771">
    <property type="entry name" value="DcuC"/>
    <property type="match status" value="1"/>
</dbReference>
<comment type="similarity">
    <text evidence="2">Belongs to the DcuC/DcuD transporter (TC 2.A.61) family.</text>
</comment>
<accession>A0A0H3AGC3</accession>
<dbReference type="NCBIfam" id="NF037994">
    <property type="entry name" value="DcuC_1"/>
    <property type="match status" value="1"/>
</dbReference>
<feature type="transmembrane region" description="Helical" evidence="8">
    <location>
        <begin position="119"/>
        <end position="150"/>
    </location>
</feature>
<name>A0A0H3AGC3_VIBC3</name>
<dbReference type="EMBL" id="CP000626">
    <property type="protein sequence ID" value="ABQ18973.1"/>
    <property type="molecule type" value="Genomic_DNA"/>
</dbReference>
<dbReference type="AlphaFoldDB" id="A0A0H3AGC3"/>
<dbReference type="GO" id="GO:0005886">
    <property type="term" value="C:plasma membrane"/>
    <property type="evidence" value="ECO:0007669"/>
    <property type="project" value="UniProtKB-SubCell"/>
</dbReference>
<dbReference type="PANTHER" id="PTHR42002:SF2">
    <property type="entry name" value="ANAEROBIC C4-DICARBOXYLATE TRANSPORTER DCUC-RELATED"/>
    <property type="match status" value="1"/>
</dbReference>
<evidence type="ECO:0000256" key="3">
    <source>
        <dbReference type="ARBA" id="ARBA00022448"/>
    </source>
</evidence>
<dbReference type="InterPro" id="IPR018385">
    <property type="entry name" value="C4_dicarb_anaerob_car-like"/>
</dbReference>
<proteinExistence type="inferred from homology"/>
<dbReference type="SMR" id="A0A0H3AGC3"/>
<evidence type="ECO:0000313" key="9">
    <source>
        <dbReference type="EMBL" id="ABQ18973.1"/>
    </source>
</evidence>
<protein>
    <submittedName>
        <fullName evidence="9">C4-dicarboxylate transporter, anaerobic</fullName>
    </submittedName>
</protein>
<organism evidence="9 10">
    <name type="scientific">Vibrio cholerae serotype O1 (strain ATCC 39541 / Classical Ogawa 395 / O395)</name>
    <dbReference type="NCBI Taxonomy" id="345073"/>
    <lineage>
        <taxon>Bacteria</taxon>
        <taxon>Pseudomonadati</taxon>
        <taxon>Pseudomonadota</taxon>
        <taxon>Gammaproteobacteria</taxon>
        <taxon>Vibrionales</taxon>
        <taxon>Vibrionaceae</taxon>
        <taxon>Vibrio</taxon>
    </lineage>
</organism>
<keyword evidence="6 8" id="KW-1133">Transmembrane helix</keyword>
<feature type="transmembrane region" description="Helical" evidence="8">
    <location>
        <begin position="438"/>
        <end position="457"/>
    </location>
</feature>
<dbReference type="NCBIfam" id="NF007937">
    <property type="entry name" value="PRK10654.1"/>
    <property type="match status" value="1"/>
</dbReference>
<keyword evidence="3" id="KW-0813">Transport</keyword>
<feature type="transmembrane region" description="Helical" evidence="8">
    <location>
        <begin position="200"/>
        <end position="223"/>
    </location>
</feature>
<dbReference type="KEGG" id="vco:VC0395_0607"/>
<keyword evidence="4" id="KW-1003">Cell membrane</keyword>
<feature type="transmembrane region" description="Helical" evidence="8">
    <location>
        <begin position="273"/>
        <end position="291"/>
    </location>
</feature>
<dbReference type="InterPro" id="IPR004669">
    <property type="entry name" value="C4_dicarb_anaerob_car"/>
</dbReference>
<feature type="transmembrane region" description="Helical" evidence="8">
    <location>
        <begin position="349"/>
        <end position="369"/>
    </location>
</feature>
<feature type="transmembrane region" description="Helical" evidence="8">
    <location>
        <begin position="29"/>
        <end position="47"/>
    </location>
</feature>
<dbReference type="PATRIC" id="fig|345073.21.peg.3385"/>
<feature type="transmembrane region" description="Helical" evidence="8">
    <location>
        <begin position="244"/>
        <end position="261"/>
    </location>
</feature>
<feature type="transmembrane region" description="Helical" evidence="8">
    <location>
        <begin position="317"/>
        <end position="337"/>
    </location>
</feature>
<keyword evidence="5 8" id="KW-0812">Transmembrane</keyword>
<keyword evidence="7 8" id="KW-0472">Membrane</keyword>
<dbReference type="PANTHER" id="PTHR42002">
    <property type="entry name" value="ANAEROBIC C4-DICARBOXYLATE TRANSPORTER DCUC-RELATED"/>
    <property type="match status" value="1"/>
</dbReference>
<evidence type="ECO:0000256" key="8">
    <source>
        <dbReference type="SAM" id="Phobius"/>
    </source>
</evidence>
<gene>
    <name evidence="9" type="primary">dcuC</name>
    <name evidence="9" type="ordered locus">VC0395_0607</name>
</gene>
<dbReference type="Proteomes" id="UP000000249">
    <property type="component" value="Chromosome 2"/>
</dbReference>